<evidence type="ECO:0000313" key="1">
    <source>
        <dbReference type="EMBL" id="OWJ63600.1"/>
    </source>
</evidence>
<dbReference type="EMBL" id="NHON01000085">
    <property type="protein sequence ID" value="OWJ63600.1"/>
    <property type="molecule type" value="Genomic_DNA"/>
</dbReference>
<sequence>MDAGLETVSSALAPIELWLDRWELEPDGEAIERNGAHVAFVRRGGHRAVLKVLKPNSDEMLGPVMLAHYRGRSAVRVLGHEQNAVLLERALPGTELTDTVLAGRDDEAVHILCGVMADLHRDDPPPGPWPTVEDWGRAFPRYRAGEPYAEIPPALLDRAEAEFMELCASQGRRFLLHGDLHHENVLDGGDRGWLVIDPKGVIGELAYETGAGLRNPGGAEILYNDPRHIARRVRILAETLGLPERRILRWSFAQAVLSALWHVEDGDGDEDVAAAIATARAMESLLRE</sequence>
<keyword evidence="2" id="KW-1185">Reference proteome</keyword>
<dbReference type="InterPro" id="IPR011009">
    <property type="entry name" value="Kinase-like_dom_sf"/>
</dbReference>
<dbReference type="AlphaFoldDB" id="A0A211ZEE6"/>
<dbReference type="SUPFAM" id="SSF56112">
    <property type="entry name" value="Protein kinase-like (PK-like)"/>
    <property type="match status" value="1"/>
</dbReference>
<evidence type="ECO:0008006" key="3">
    <source>
        <dbReference type="Google" id="ProtNLM"/>
    </source>
</evidence>
<organism evidence="1 2">
    <name type="scientific">Inquilinus limosus</name>
    <dbReference type="NCBI Taxonomy" id="171674"/>
    <lineage>
        <taxon>Bacteria</taxon>
        <taxon>Pseudomonadati</taxon>
        <taxon>Pseudomonadota</taxon>
        <taxon>Alphaproteobacteria</taxon>
        <taxon>Rhodospirillales</taxon>
        <taxon>Rhodospirillaceae</taxon>
        <taxon>Inquilinus</taxon>
    </lineage>
</organism>
<reference evidence="2" key="1">
    <citation type="submission" date="2017-05" db="EMBL/GenBank/DDBJ databases">
        <authorList>
            <person name="Macchi M."/>
            <person name="Festa S."/>
            <person name="Coppotelli B.M."/>
            <person name="Morelli I.S."/>
        </authorList>
    </citation>
    <scope>NUCLEOTIDE SEQUENCE [LARGE SCALE GENOMIC DNA]</scope>
    <source>
        <strain evidence="2">I</strain>
    </source>
</reference>
<evidence type="ECO:0000313" key="2">
    <source>
        <dbReference type="Proteomes" id="UP000196655"/>
    </source>
</evidence>
<proteinExistence type="predicted"/>
<accession>A0A211ZEE6</accession>
<dbReference type="Pfam" id="PF04655">
    <property type="entry name" value="APH_6_hur"/>
    <property type="match status" value="1"/>
</dbReference>
<dbReference type="GO" id="GO:0016773">
    <property type="term" value="F:phosphotransferase activity, alcohol group as acceptor"/>
    <property type="evidence" value="ECO:0007669"/>
    <property type="project" value="InterPro"/>
</dbReference>
<protein>
    <recommendedName>
        <fullName evidence="3">Aminoglycoside resistance protein</fullName>
    </recommendedName>
</protein>
<dbReference type="InterPro" id="IPR006748">
    <property type="entry name" value="NH2Glyco/OHUrea_AB-resist_kin"/>
</dbReference>
<comment type="caution">
    <text evidence="1">The sequence shown here is derived from an EMBL/GenBank/DDBJ whole genome shotgun (WGS) entry which is preliminary data.</text>
</comment>
<dbReference type="GO" id="GO:0019748">
    <property type="term" value="P:secondary metabolic process"/>
    <property type="evidence" value="ECO:0007669"/>
    <property type="project" value="InterPro"/>
</dbReference>
<dbReference type="Proteomes" id="UP000196655">
    <property type="component" value="Unassembled WGS sequence"/>
</dbReference>
<dbReference type="STRING" id="1122125.GCA_000423185_00594"/>
<dbReference type="OrthoDB" id="3638028at2"/>
<name>A0A211ZEE6_9PROT</name>
<gene>
    <name evidence="1" type="ORF">BWR60_29085</name>
</gene>